<evidence type="ECO:0000256" key="1">
    <source>
        <dbReference type="SAM" id="Phobius"/>
    </source>
</evidence>
<keyword evidence="1" id="KW-0472">Membrane</keyword>
<dbReference type="HOGENOM" id="CLU_118148_0_0_4"/>
<feature type="transmembrane region" description="Helical" evidence="1">
    <location>
        <begin position="115"/>
        <end position="138"/>
    </location>
</feature>
<evidence type="ECO:0008006" key="4">
    <source>
        <dbReference type="Google" id="ProtNLM"/>
    </source>
</evidence>
<name>D5CPR8_SIDLE</name>
<feature type="transmembrane region" description="Helical" evidence="1">
    <location>
        <begin position="43"/>
        <end position="62"/>
    </location>
</feature>
<dbReference type="eggNOG" id="ENOG50324AA">
    <property type="taxonomic scope" value="Bacteria"/>
</dbReference>
<dbReference type="EMBL" id="CP001965">
    <property type="protein sequence ID" value="ADE13063.1"/>
    <property type="molecule type" value="Genomic_DNA"/>
</dbReference>
<evidence type="ECO:0000313" key="3">
    <source>
        <dbReference type="Proteomes" id="UP000001625"/>
    </source>
</evidence>
<feature type="transmembrane region" description="Helical" evidence="1">
    <location>
        <begin position="20"/>
        <end position="37"/>
    </location>
</feature>
<dbReference type="RefSeq" id="WP_013030959.1">
    <property type="nucleotide sequence ID" value="NC_013959.1"/>
</dbReference>
<sequence>MRYANATDTEVRQAQFPHNLFVGGLFLFDLLMTPAVLALKVGMVGLFIPLVFSGALIAWIYLRSKKTTTWFVDAHWKLAFTRAQWLMIGYAISAALILVAWLISLASSDHNMRHILWTALTRIALMPTVILVLITAVMEASAIPMATRREVPDKLAASFPPPA</sequence>
<gene>
    <name evidence="2" type="ordered locus">Slit_2838</name>
</gene>
<proteinExistence type="predicted"/>
<dbReference type="AlphaFoldDB" id="D5CPR8"/>
<keyword evidence="3" id="KW-1185">Reference proteome</keyword>
<keyword evidence="1" id="KW-0812">Transmembrane</keyword>
<dbReference type="OrthoDB" id="5762913at2"/>
<accession>D5CPR8</accession>
<reference evidence="2 3" key="1">
    <citation type="submission" date="2010-03" db="EMBL/GenBank/DDBJ databases">
        <title>Complete sequence of Sideroxydans lithotrophicus ES-1.</title>
        <authorList>
            <consortium name="US DOE Joint Genome Institute"/>
            <person name="Lucas S."/>
            <person name="Copeland A."/>
            <person name="Lapidus A."/>
            <person name="Cheng J.-F."/>
            <person name="Bruce D."/>
            <person name="Goodwin L."/>
            <person name="Pitluck S."/>
            <person name="Munk A.C."/>
            <person name="Detter J.C."/>
            <person name="Han C."/>
            <person name="Tapia R."/>
            <person name="Larimer F."/>
            <person name="Land M."/>
            <person name="Hauser L."/>
            <person name="Kyrpides N."/>
            <person name="Ivanova N."/>
            <person name="Emerson D."/>
            <person name="Woyke T."/>
        </authorList>
    </citation>
    <scope>NUCLEOTIDE SEQUENCE [LARGE SCALE GENOMIC DNA]</scope>
    <source>
        <strain evidence="2 3">ES-1</strain>
    </source>
</reference>
<evidence type="ECO:0000313" key="2">
    <source>
        <dbReference type="EMBL" id="ADE13063.1"/>
    </source>
</evidence>
<keyword evidence="1" id="KW-1133">Transmembrane helix</keyword>
<dbReference type="KEGG" id="slt:Slit_2838"/>
<feature type="transmembrane region" description="Helical" evidence="1">
    <location>
        <begin position="83"/>
        <end position="103"/>
    </location>
</feature>
<dbReference type="Proteomes" id="UP000001625">
    <property type="component" value="Chromosome"/>
</dbReference>
<organism evidence="2 3">
    <name type="scientific">Sideroxydans lithotrophicus (strain ES-1)</name>
    <dbReference type="NCBI Taxonomy" id="580332"/>
    <lineage>
        <taxon>Bacteria</taxon>
        <taxon>Pseudomonadati</taxon>
        <taxon>Pseudomonadota</taxon>
        <taxon>Betaproteobacteria</taxon>
        <taxon>Nitrosomonadales</taxon>
        <taxon>Gallionellaceae</taxon>
        <taxon>Sideroxydans</taxon>
    </lineage>
</organism>
<dbReference type="STRING" id="580332.Slit_2838"/>
<protein>
    <recommendedName>
        <fullName evidence="4">Integral membrane protein</fullName>
    </recommendedName>
</protein>